<dbReference type="RefSeq" id="WP_231321636.1">
    <property type="nucleotide sequence ID" value="NZ_CP088156.1"/>
</dbReference>
<dbReference type="Proteomes" id="UP001431010">
    <property type="component" value="Chromosome"/>
</dbReference>
<protein>
    <submittedName>
        <fullName evidence="1">Uncharacterized protein</fullName>
    </submittedName>
</protein>
<accession>A0ABY3RBA6</accession>
<evidence type="ECO:0000313" key="1">
    <source>
        <dbReference type="EMBL" id="UFZ04659.1"/>
    </source>
</evidence>
<keyword evidence="2" id="KW-1185">Reference proteome</keyword>
<proteinExistence type="predicted"/>
<reference evidence="1" key="1">
    <citation type="journal article" date="2024" name="Antonie Van Leeuwenhoek">
        <title>Bradyrhizobium ontarionense sp. nov., a novel bacterial symbiont isolated from Aeschynomene indica (Indian jointvetch), harbours photosynthesis, nitrogen fixation and nitrous oxide (N2O) reductase genes.</title>
        <authorList>
            <person name="Bromfield E.S.P."/>
            <person name="Cloutier S."/>
        </authorList>
    </citation>
    <scope>NUCLEOTIDE SEQUENCE</scope>
    <source>
        <strain evidence="1">A19</strain>
    </source>
</reference>
<gene>
    <name evidence="1" type="ORF">LQG66_36695</name>
</gene>
<name>A0ABY3RBA6_9BRAD</name>
<dbReference type="EMBL" id="CP088156">
    <property type="protein sequence ID" value="UFZ04659.1"/>
    <property type="molecule type" value="Genomic_DNA"/>
</dbReference>
<evidence type="ECO:0000313" key="2">
    <source>
        <dbReference type="Proteomes" id="UP001431010"/>
    </source>
</evidence>
<sequence>MAREGTGQDASASTSTRSTSTSKHWLDFLAVLIASGSMAFSGWQVKIASERSAAEVRPYLMVENDNVPSLAVNKKGLWNIRYVNYGKTPALRAYTLGKIWTGRTALEDAAKYISSLPDIHDPQWRGATVPPTNKSDATGFTTLVTDEVASKDLLGSMREQDNQVVMAGRAYYLDVLRNRYSSDFCYRVLATGAIAECEYVSRLR</sequence>
<organism evidence="1 2">
    <name type="scientific">Bradyrhizobium ontarionense</name>
    <dbReference type="NCBI Taxonomy" id="2898149"/>
    <lineage>
        <taxon>Bacteria</taxon>
        <taxon>Pseudomonadati</taxon>
        <taxon>Pseudomonadota</taxon>
        <taxon>Alphaproteobacteria</taxon>
        <taxon>Hyphomicrobiales</taxon>
        <taxon>Nitrobacteraceae</taxon>
        <taxon>Bradyrhizobium</taxon>
    </lineage>
</organism>